<dbReference type="EMBL" id="BSXT01001421">
    <property type="protein sequence ID" value="GMF42308.1"/>
    <property type="molecule type" value="Genomic_DNA"/>
</dbReference>
<dbReference type="PANTHER" id="PTHR46599">
    <property type="entry name" value="PIGGYBAC TRANSPOSABLE ELEMENT-DERIVED PROTEIN 4"/>
    <property type="match status" value="1"/>
</dbReference>
<name>A0A9W6XNS9_9STRA</name>
<reference evidence="2" key="1">
    <citation type="submission" date="2023-04" db="EMBL/GenBank/DDBJ databases">
        <title>Phytophthora fragariaefolia NBRC 109709.</title>
        <authorList>
            <person name="Ichikawa N."/>
            <person name="Sato H."/>
            <person name="Tonouchi N."/>
        </authorList>
    </citation>
    <scope>NUCLEOTIDE SEQUENCE</scope>
    <source>
        <strain evidence="2">NBRC 109709</strain>
    </source>
</reference>
<accession>A0A9W6XNS9</accession>
<dbReference type="PANTHER" id="PTHR46599:SF3">
    <property type="entry name" value="PIGGYBAC TRANSPOSABLE ELEMENT-DERIVED PROTEIN 4"/>
    <property type="match status" value="1"/>
</dbReference>
<keyword evidence="3" id="KW-1185">Reference proteome</keyword>
<proteinExistence type="predicted"/>
<comment type="caution">
    <text evidence="2">The sequence shown here is derived from an EMBL/GenBank/DDBJ whole genome shotgun (WGS) entry which is preliminary data.</text>
</comment>
<feature type="region of interest" description="Disordered" evidence="1">
    <location>
        <begin position="176"/>
        <end position="224"/>
    </location>
</feature>
<evidence type="ECO:0000313" key="2">
    <source>
        <dbReference type="EMBL" id="GMF42308.1"/>
    </source>
</evidence>
<feature type="region of interest" description="Disordered" evidence="1">
    <location>
        <begin position="56"/>
        <end position="77"/>
    </location>
</feature>
<dbReference type="AlphaFoldDB" id="A0A9W6XNS9"/>
<gene>
    <name evidence="2" type="ORF">Pfra01_001378000</name>
</gene>
<feature type="compositionally biased region" description="Acidic residues" evidence="1">
    <location>
        <begin position="192"/>
        <end position="207"/>
    </location>
</feature>
<organism evidence="2 3">
    <name type="scientific">Phytophthora fragariaefolia</name>
    <dbReference type="NCBI Taxonomy" id="1490495"/>
    <lineage>
        <taxon>Eukaryota</taxon>
        <taxon>Sar</taxon>
        <taxon>Stramenopiles</taxon>
        <taxon>Oomycota</taxon>
        <taxon>Peronosporomycetes</taxon>
        <taxon>Peronosporales</taxon>
        <taxon>Peronosporaceae</taxon>
        <taxon>Phytophthora</taxon>
    </lineage>
</organism>
<dbReference type="Proteomes" id="UP001165121">
    <property type="component" value="Unassembled WGS sequence"/>
</dbReference>
<feature type="compositionally biased region" description="Basic and acidic residues" evidence="1">
    <location>
        <begin position="208"/>
        <end position="224"/>
    </location>
</feature>
<dbReference type="OrthoDB" id="125189at2759"/>
<evidence type="ECO:0000313" key="3">
    <source>
        <dbReference type="Proteomes" id="UP001165121"/>
    </source>
</evidence>
<evidence type="ECO:0000256" key="1">
    <source>
        <dbReference type="SAM" id="MobiDB-lite"/>
    </source>
</evidence>
<sequence length="224" mass="25781">MLSWGGSIELDRVVRRDKITGQQAQVACPRVLKDYQTHMGGVDLCQLREEDWEGLLDNDEEEEATPSKDRTRPQRTGHVPVQNDEWRVGNNNTGRKRRTRACKLCSLLKGTNDARGGDSSIYCSDCKLTTSSKKPMAWRVFLCDKVRHRHNGTLMSCFEIWHKSWRNGTLLPKRAQKRNIRARMPAQTADGENVEGDEDTLDEDYTERDEQRLRKHARTAEPAE</sequence>
<protein>
    <submittedName>
        <fullName evidence="2">Unnamed protein product</fullName>
    </submittedName>
</protein>